<reference evidence="1 2" key="2">
    <citation type="submission" date="2009-03" db="EMBL/GenBank/DDBJ databases">
        <title>Draft genome sequence of Coprococcus comes (ATCC 27758).</title>
        <authorList>
            <person name="Sudarsanam P."/>
            <person name="Ley R."/>
            <person name="Guruge J."/>
            <person name="Turnbaugh P.J."/>
            <person name="Mahowald M."/>
            <person name="Liep D."/>
            <person name="Gordon J."/>
        </authorList>
    </citation>
    <scope>NUCLEOTIDE SEQUENCE [LARGE SCALE GENOMIC DNA]</scope>
    <source>
        <strain evidence="1 2">ATCC 27758</strain>
    </source>
</reference>
<name>C0BAA7_9FIRM</name>
<dbReference type="Proteomes" id="UP000003793">
    <property type="component" value="Unassembled WGS sequence"/>
</dbReference>
<evidence type="ECO:0000313" key="1">
    <source>
        <dbReference type="EMBL" id="EEG89031.1"/>
    </source>
</evidence>
<dbReference type="HOGENOM" id="CLU_2698294_0_0_9"/>
<evidence type="ECO:0000313" key="2">
    <source>
        <dbReference type="Proteomes" id="UP000003793"/>
    </source>
</evidence>
<accession>C0BAA7</accession>
<sequence length="73" mass="8684">MPVFCFIENPEGTSYETKGTACRRCTFFLFNEIPNPIFQQEIITEYLHKIRNLYTIFILKILSLIYKTGEEKQ</sequence>
<gene>
    <name evidence="1" type="ORF">COPCOM_02008</name>
</gene>
<dbReference type="AlphaFoldDB" id="C0BAA7"/>
<dbReference type="EMBL" id="ABVR01000041">
    <property type="protein sequence ID" value="EEG89031.1"/>
    <property type="molecule type" value="Genomic_DNA"/>
</dbReference>
<reference evidence="1 2" key="1">
    <citation type="submission" date="2009-02" db="EMBL/GenBank/DDBJ databases">
        <authorList>
            <person name="Fulton L."/>
            <person name="Clifton S."/>
            <person name="Fulton B."/>
            <person name="Xu J."/>
            <person name="Minx P."/>
            <person name="Pepin K.H."/>
            <person name="Johnson M."/>
            <person name="Bhonagiri V."/>
            <person name="Nash W.E."/>
            <person name="Mardis E.R."/>
            <person name="Wilson R.K."/>
        </authorList>
    </citation>
    <scope>NUCLEOTIDE SEQUENCE [LARGE SCALE GENOMIC DNA]</scope>
    <source>
        <strain evidence="1 2">ATCC 27758</strain>
    </source>
</reference>
<proteinExistence type="predicted"/>
<comment type="caution">
    <text evidence="1">The sequence shown here is derived from an EMBL/GenBank/DDBJ whole genome shotgun (WGS) entry which is preliminary data.</text>
</comment>
<protein>
    <submittedName>
        <fullName evidence="1">Uncharacterized protein</fullName>
    </submittedName>
</protein>
<organism evidence="1 2">
    <name type="scientific">Coprococcus comes ATCC 27758</name>
    <dbReference type="NCBI Taxonomy" id="470146"/>
    <lineage>
        <taxon>Bacteria</taxon>
        <taxon>Bacillati</taxon>
        <taxon>Bacillota</taxon>
        <taxon>Clostridia</taxon>
        <taxon>Lachnospirales</taxon>
        <taxon>Lachnospiraceae</taxon>
        <taxon>Coprococcus</taxon>
    </lineage>
</organism>